<dbReference type="Gene3D" id="4.10.240.10">
    <property type="entry name" value="Zn(2)-C6 fungal-type DNA-binding domain"/>
    <property type="match status" value="1"/>
</dbReference>
<feature type="region of interest" description="Disordered" evidence="4">
    <location>
        <begin position="129"/>
        <end position="159"/>
    </location>
</feature>
<dbReference type="Pfam" id="PF00172">
    <property type="entry name" value="Zn_clus"/>
    <property type="match status" value="1"/>
</dbReference>
<accession>A0A9P8VTR3</accession>
<dbReference type="SMART" id="SM00906">
    <property type="entry name" value="Fungal_trans"/>
    <property type="match status" value="1"/>
</dbReference>
<dbReference type="SMART" id="SM00066">
    <property type="entry name" value="GAL4"/>
    <property type="match status" value="1"/>
</dbReference>
<proteinExistence type="predicted"/>
<feature type="compositionally biased region" description="Polar residues" evidence="4">
    <location>
        <begin position="712"/>
        <end position="721"/>
    </location>
</feature>
<dbReference type="GO" id="GO:0008270">
    <property type="term" value="F:zinc ion binding"/>
    <property type="evidence" value="ECO:0007669"/>
    <property type="project" value="InterPro"/>
</dbReference>
<feature type="compositionally biased region" description="Low complexity" evidence="4">
    <location>
        <begin position="132"/>
        <end position="142"/>
    </location>
</feature>
<dbReference type="PROSITE" id="PS00463">
    <property type="entry name" value="ZN2_CY6_FUNGAL_1"/>
    <property type="match status" value="1"/>
</dbReference>
<evidence type="ECO:0000256" key="4">
    <source>
        <dbReference type="SAM" id="MobiDB-lite"/>
    </source>
</evidence>
<dbReference type="PANTHER" id="PTHR31001">
    <property type="entry name" value="UNCHARACTERIZED TRANSCRIPTIONAL REGULATORY PROTEIN"/>
    <property type="match status" value="1"/>
</dbReference>
<keyword evidence="2" id="KW-0479">Metal-binding</keyword>
<evidence type="ECO:0000313" key="7">
    <source>
        <dbReference type="Proteomes" id="UP000777438"/>
    </source>
</evidence>
<feature type="compositionally biased region" description="Low complexity" evidence="4">
    <location>
        <begin position="7"/>
        <end position="37"/>
    </location>
</feature>
<feature type="domain" description="Zn(2)-C6 fungal-type" evidence="5">
    <location>
        <begin position="44"/>
        <end position="73"/>
    </location>
</feature>
<keyword evidence="7" id="KW-1185">Reference proteome</keyword>
<dbReference type="InterPro" id="IPR050613">
    <property type="entry name" value="Sec_Metabolite_Reg"/>
</dbReference>
<dbReference type="GO" id="GO:0003677">
    <property type="term" value="F:DNA binding"/>
    <property type="evidence" value="ECO:0007669"/>
    <property type="project" value="InterPro"/>
</dbReference>
<comment type="caution">
    <text evidence="6">The sequence shown here is derived from an EMBL/GenBank/DDBJ whole genome shotgun (WGS) entry which is preliminary data.</text>
</comment>
<comment type="subcellular location">
    <subcellularLocation>
        <location evidence="1">Nucleus</location>
    </subcellularLocation>
</comment>
<evidence type="ECO:0000256" key="2">
    <source>
        <dbReference type="ARBA" id="ARBA00022723"/>
    </source>
</evidence>
<reference evidence="6 7" key="1">
    <citation type="journal article" date="2021" name="Nat. Commun.">
        <title>Genetic determinants of endophytism in the Arabidopsis root mycobiome.</title>
        <authorList>
            <person name="Mesny F."/>
            <person name="Miyauchi S."/>
            <person name="Thiergart T."/>
            <person name="Pickel B."/>
            <person name="Atanasova L."/>
            <person name="Karlsson M."/>
            <person name="Huettel B."/>
            <person name="Barry K.W."/>
            <person name="Haridas S."/>
            <person name="Chen C."/>
            <person name="Bauer D."/>
            <person name="Andreopoulos W."/>
            <person name="Pangilinan J."/>
            <person name="LaButti K."/>
            <person name="Riley R."/>
            <person name="Lipzen A."/>
            <person name="Clum A."/>
            <person name="Drula E."/>
            <person name="Henrissat B."/>
            <person name="Kohler A."/>
            <person name="Grigoriev I.V."/>
            <person name="Martin F.M."/>
            <person name="Hacquard S."/>
        </authorList>
    </citation>
    <scope>NUCLEOTIDE SEQUENCE [LARGE SCALE GENOMIC DNA]</scope>
    <source>
        <strain evidence="6 7">MPI-CAGE-CH-0241</strain>
    </source>
</reference>
<feature type="region of interest" description="Disordered" evidence="4">
    <location>
        <begin position="708"/>
        <end position="746"/>
    </location>
</feature>
<feature type="region of interest" description="Disordered" evidence="4">
    <location>
        <begin position="1"/>
        <end position="44"/>
    </location>
</feature>
<sequence length="868" mass="96368">MSPSQRPPSSGGLASASASASEKNANSSASPSAPNTAWPKKPRSCVVCRSRKVRCDKLSPCSNCRRANVACVVPSNDRPPRWARRLERITHNAAAPAAPPSQETSPGTDQVMERLRNLEGLVRELSVQLEQATAASSPAAHGANERETAQQPSTTSTAGVQQHFGRLVLQDSNQSRYISTGFWSRVSDELDGLKMDTQELASGEYDTSDDEDSPGKTPSTQELGRTPSERHAFLFGHNLGNSPDLREFRPLPSQIPFLLNIFSENVNFFSQIAHMPTVTNMIRGTGGTHTAGLTPANEALMFSIYYAAVTSMEDDDVVTNFGSTKAELNLKYRMGFEYALAKADFLNAPNLVLVQAFAIFLCLARRHDSPRFVWMMTGLVIRMAQAIGLHRDGSHFKNLSPFEVEMRRRVWWSLCNIDARASEDQGTDFTIAIGSFDTKIPLNINDADIDPETKETPAEREGLTDMSLARVWIEMCRVTKQMMAPGAKDGGPTLEEQSRLLNSVYDKLNQGYFQYATESGNIVYWVGTIITRLVISKMTLLIYLPTLFSSPNERFSDEVRTRLLVSAIEVAEYNHALNAEQKCRQWRWIYQTYTHWYAIVYLLIEASRRQWSPIVERAWIALHSSWLIPAQLNMEKKLQFWIPLRKLMAKARKHRGAELERLRGDASAIEELEMDDRNMPIPGSSGPFPEGKSEELFREHWRGLLVGRTDVGSPSTDTSLPSIVVGDGDRPQQELSSGHSYGKHDTWSNANFEPAYRLGDSQAGLQDPSNAFVNSNPTVAMELGDGLAPRQPGEPSHNMPFNVPADWSSGQSMGPGLTPWLWADADPGLDVFAGVDVNMDVDSDIDWNTWLESATGMDLNARPGETGF</sequence>
<dbReference type="EMBL" id="JAGPYM010000050">
    <property type="protein sequence ID" value="KAH6871790.1"/>
    <property type="molecule type" value="Genomic_DNA"/>
</dbReference>
<evidence type="ECO:0000259" key="5">
    <source>
        <dbReference type="PROSITE" id="PS50048"/>
    </source>
</evidence>
<feature type="compositionally biased region" description="Polar residues" evidence="4">
    <location>
        <begin position="149"/>
        <end position="159"/>
    </location>
</feature>
<dbReference type="InterPro" id="IPR001138">
    <property type="entry name" value="Zn2Cys6_DnaBD"/>
</dbReference>
<keyword evidence="3" id="KW-0539">Nucleus</keyword>
<protein>
    <submittedName>
        <fullName evidence="6">Fungal-specific transcription factor domain-containing protein</fullName>
    </submittedName>
</protein>
<dbReference type="GO" id="GO:0006351">
    <property type="term" value="P:DNA-templated transcription"/>
    <property type="evidence" value="ECO:0007669"/>
    <property type="project" value="InterPro"/>
</dbReference>
<dbReference type="AlphaFoldDB" id="A0A9P8VTR3"/>
<dbReference type="OrthoDB" id="3989227at2759"/>
<gene>
    <name evidence="6" type="ORF">B0T10DRAFT_259452</name>
</gene>
<dbReference type="CDD" id="cd00067">
    <property type="entry name" value="GAL4"/>
    <property type="match status" value="1"/>
</dbReference>
<dbReference type="InterPro" id="IPR007219">
    <property type="entry name" value="XnlR_reg_dom"/>
</dbReference>
<dbReference type="CDD" id="cd12148">
    <property type="entry name" value="fungal_TF_MHR"/>
    <property type="match status" value="1"/>
</dbReference>
<dbReference type="PROSITE" id="PS50048">
    <property type="entry name" value="ZN2_CY6_FUNGAL_2"/>
    <property type="match status" value="1"/>
</dbReference>
<organism evidence="6 7">
    <name type="scientific">Thelonectria olida</name>
    <dbReference type="NCBI Taxonomy" id="1576542"/>
    <lineage>
        <taxon>Eukaryota</taxon>
        <taxon>Fungi</taxon>
        <taxon>Dikarya</taxon>
        <taxon>Ascomycota</taxon>
        <taxon>Pezizomycotina</taxon>
        <taxon>Sordariomycetes</taxon>
        <taxon>Hypocreomycetidae</taxon>
        <taxon>Hypocreales</taxon>
        <taxon>Nectriaceae</taxon>
        <taxon>Thelonectria</taxon>
    </lineage>
</organism>
<dbReference type="GO" id="GO:0000981">
    <property type="term" value="F:DNA-binding transcription factor activity, RNA polymerase II-specific"/>
    <property type="evidence" value="ECO:0007669"/>
    <property type="project" value="InterPro"/>
</dbReference>
<dbReference type="Proteomes" id="UP000777438">
    <property type="component" value="Unassembled WGS sequence"/>
</dbReference>
<dbReference type="Pfam" id="PF04082">
    <property type="entry name" value="Fungal_trans"/>
    <property type="match status" value="1"/>
</dbReference>
<feature type="region of interest" description="Disordered" evidence="4">
    <location>
        <begin position="202"/>
        <end position="227"/>
    </location>
</feature>
<evidence type="ECO:0000313" key="6">
    <source>
        <dbReference type="EMBL" id="KAH6871790.1"/>
    </source>
</evidence>
<dbReference type="PANTHER" id="PTHR31001:SF50">
    <property type="entry name" value="ZN(II)2CYS6 TRANSCRIPTION FACTOR (EUROFUNG)"/>
    <property type="match status" value="1"/>
</dbReference>
<evidence type="ECO:0000256" key="1">
    <source>
        <dbReference type="ARBA" id="ARBA00004123"/>
    </source>
</evidence>
<evidence type="ECO:0000256" key="3">
    <source>
        <dbReference type="ARBA" id="ARBA00023242"/>
    </source>
</evidence>
<dbReference type="SUPFAM" id="SSF57701">
    <property type="entry name" value="Zn2/Cys6 DNA-binding domain"/>
    <property type="match status" value="1"/>
</dbReference>
<dbReference type="InterPro" id="IPR036864">
    <property type="entry name" value="Zn2-C6_fun-type_DNA-bd_sf"/>
</dbReference>
<dbReference type="GO" id="GO:0005634">
    <property type="term" value="C:nucleus"/>
    <property type="evidence" value="ECO:0007669"/>
    <property type="project" value="UniProtKB-SubCell"/>
</dbReference>
<name>A0A9P8VTR3_9HYPO</name>